<organism evidence="3 4">
    <name type="scientific">Caenorhabditis japonica</name>
    <dbReference type="NCBI Taxonomy" id="281687"/>
    <lineage>
        <taxon>Eukaryota</taxon>
        <taxon>Metazoa</taxon>
        <taxon>Ecdysozoa</taxon>
        <taxon>Nematoda</taxon>
        <taxon>Chromadorea</taxon>
        <taxon>Rhabditida</taxon>
        <taxon>Rhabditina</taxon>
        <taxon>Rhabditomorpha</taxon>
        <taxon>Rhabditoidea</taxon>
        <taxon>Rhabditidae</taxon>
        <taxon>Peloderinae</taxon>
        <taxon>Caenorhabditis</taxon>
    </lineage>
</organism>
<dbReference type="InterPro" id="IPR006578">
    <property type="entry name" value="MADF-dom"/>
</dbReference>
<evidence type="ECO:0000259" key="2">
    <source>
        <dbReference type="PROSITE" id="PS51029"/>
    </source>
</evidence>
<feature type="compositionally biased region" description="Polar residues" evidence="1">
    <location>
        <begin position="1"/>
        <end position="22"/>
    </location>
</feature>
<dbReference type="EnsemblMetazoa" id="CJA27960c.1">
    <property type="protein sequence ID" value="CJA27960c.1"/>
    <property type="gene ID" value="WBGene00183533"/>
</dbReference>
<evidence type="ECO:0000313" key="4">
    <source>
        <dbReference type="Proteomes" id="UP000005237"/>
    </source>
</evidence>
<feature type="compositionally biased region" description="Basic and acidic residues" evidence="1">
    <location>
        <begin position="25"/>
        <end position="35"/>
    </location>
</feature>
<dbReference type="AlphaFoldDB" id="A0A8R1IGU8"/>
<reference evidence="4" key="1">
    <citation type="submission" date="2010-08" db="EMBL/GenBank/DDBJ databases">
        <authorList>
            <consortium name="Caenorhabditis japonica Sequencing Consortium"/>
            <person name="Wilson R.K."/>
        </authorList>
    </citation>
    <scope>NUCLEOTIDE SEQUENCE [LARGE SCALE GENOMIC DNA]</scope>
    <source>
        <strain evidence="4">DF5081</strain>
    </source>
</reference>
<feature type="region of interest" description="Disordered" evidence="1">
    <location>
        <begin position="1"/>
        <end position="58"/>
    </location>
</feature>
<dbReference type="Pfam" id="PF10545">
    <property type="entry name" value="MADF_DNA_bdg"/>
    <property type="match status" value="1"/>
</dbReference>
<keyword evidence="4" id="KW-1185">Reference proteome</keyword>
<protein>
    <submittedName>
        <fullName evidence="3">MADF domain-containing protein</fullName>
    </submittedName>
</protein>
<dbReference type="PROSITE" id="PS51029">
    <property type="entry name" value="MADF"/>
    <property type="match status" value="1"/>
</dbReference>
<sequence length="313" mass="35981">MKDYVSTITADQNKNSSLSTSGVKMMKEEKAERKIKISAGDSWKKNKNSSLSTSGVKMMKEEKAERKITISAGDSWKKLSSSQVLAIISTMQEIPAAWNIASPEYKDTERRNELLWNAEKELKFLKVEKGCNLKKLFSQLVSDYRKEKQRRKLASGSAPDDVVEMFPYYEDMKFLDEIQNMRIPKPAPDSTPTVTRRLVNIEKDRKRGLAKQRDESEDDGIVDINKSIKLCLQKLENAQNPNKQPEDHQQLFQTIRDTMQSLSGSQQFDLTLEIANICKKYRQQAAKLSQSLRMWDRDVQSSSSDMNFINFDD</sequence>
<evidence type="ECO:0000256" key="1">
    <source>
        <dbReference type="SAM" id="MobiDB-lite"/>
    </source>
</evidence>
<feature type="domain" description="MADF" evidence="2">
    <location>
        <begin position="86"/>
        <end position="180"/>
    </location>
</feature>
<proteinExistence type="predicted"/>
<reference evidence="3" key="2">
    <citation type="submission" date="2022-06" db="UniProtKB">
        <authorList>
            <consortium name="EnsemblMetazoa"/>
        </authorList>
    </citation>
    <scope>IDENTIFICATION</scope>
    <source>
        <strain evidence="3">DF5081</strain>
    </source>
</reference>
<accession>A0A8R1IGU8</accession>
<name>A0A8R1IGU8_CAEJA</name>
<dbReference type="Proteomes" id="UP000005237">
    <property type="component" value="Unassembled WGS sequence"/>
</dbReference>
<evidence type="ECO:0000313" key="3">
    <source>
        <dbReference type="EnsemblMetazoa" id="CJA27960c.1"/>
    </source>
</evidence>